<sequence>MEKLSATTNALNWFEIPIIDVERAKKFYETIFDIEMIPLEMMSMQMLMFPSQSPKSGGALVKSPYHTPSTTGALIYLNANPDLQLVLDKIESAGGTVTMPKTNIDPETGNMAFFIDTEGNLVGLHSGQ</sequence>
<dbReference type="PANTHER" id="PTHR33993">
    <property type="entry name" value="GLYOXALASE-RELATED"/>
    <property type="match status" value="1"/>
</dbReference>
<dbReference type="CDD" id="cd07247">
    <property type="entry name" value="SgaA_N_like"/>
    <property type="match status" value="1"/>
</dbReference>
<evidence type="ECO:0000313" key="2">
    <source>
        <dbReference type="EMBL" id="MEA5258648.1"/>
    </source>
</evidence>
<dbReference type="PROSITE" id="PS51819">
    <property type="entry name" value="VOC"/>
    <property type="match status" value="1"/>
</dbReference>
<dbReference type="PANTHER" id="PTHR33993:SF2">
    <property type="entry name" value="VOC DOMAIN-CONTAINING PROTEIN"/>
    <property type="match status" value="1"/>
</dbReference>
<evidence type="ECO:0000313" key="3">
    <source>
        <dbReference type="Proteomes" id="UP001304671"/>
    </source>
</evidence>
<dbReference type="Pfam" id="PF22677">
    <property type="entry name" value="Ble-like_N"/>
    <property type="match status" value="1"/>
</dbReference>
<keyword evidence="3" id="KW-1185">Reference proteome</keyword>
<accession>A0ABU5QNQ8</accession>
<organism evidence="2 3">
    <name type="scientific">Arcicella aquatica</name>
    <dbReference type="NCBI Taxonomy" id="217141"/>
    <lineage>
        <taxon>Bacteria</taxon>
        <taxon>Pseudomonadati</taxon>
        <taxon>Bacteroidota</taxon>
        <taxon>Cytophagia</taxon>
        <taxon>Cytophagales</taxon>
        <taxon>Flectobacillaceae</taxon>
        <taxon>Arcicella</taxon>
    </lineage>
</organism>
<dbReference type="InterPro" id="IPR053863">
    <property type="entry name" value="Glyoxy/Ble-like_N"/>
</dbReference>
<dbReference type="SUPFAM" id="SSF54593">
    <property type="entry name" value="Glyoxalase/Bleomycin resistance protein/Dihydroxybiphenyl dioxygenase"/>
    <property type="match status" value="1"/>
</dbReference>
<dbReference type="Gene3D" id="3.10.180.10">
    <property type="entry name" value="2,3-Dihydroxybiphenyl 1,2-Dioxygenase, domain 1"/>
    <property type="match status" value="1"/>
</dbReference>
<feature type="domain" description="VOC" evidence="1">
    <location>
        <begin position="10"/>
        <end position="127"/>
    </location>
</feature>
<evidence type="ECO:0000259" key="1">
    <source>
        <dbReference type="PROSITE" id="PS51819"/>
    </source>
</evidence>
<dbReference type="InterPro" id="IPR037523">
    <property type="entry name" value="VOC_core"/>
</dbReference>
<protein>
    <submittedName>
        <fullName evidence="2">VOC family protein</fullName>
    </submittedName>
</protein>
<dbReference type="RefSeq" id="WP_309920116.1">
    <property type="nucleotide sequence ID" value="NZ_JAYFUL010000019.1"/>
</dbReference>
<dbReference type="Proteomes" id="UP001304671">
    <property type="component" value="Unassembled WGS sequence"/>
</dbReference>
<gene>
    <name evidence="2" type="ORF">VB264_12700</name>
</gene>
<name>A0ABU5QNQ8_9BACT</name>
<proteinExistence type="predicted"/>
<dbReference type="EMBL" id="JAYFUL010000019">
    <property type="protein sequence ID" value="MEA5258648.1"/>
    <property type="molecule type" value="Genomic_DNA"/>
</dbReference>
<reference evidence="2 3" key="1">
    <citation type="submission" date="2023-12" db="EMBL/GenBank/DDBJ databases">
        <title>Novel species of the genus Arcicella isolated from rivers.</title>
        <authorList>
            <person name="Lu H."/>
        </authorList>
    </citation>
    <scope>NUCLEOTIDE SEQUENCE [LARGE SCALE GENOMIC DNA]</scope>
    <source>
        <strain evidence="2 3">LMG 21963</strain>
    </source>
</reference>
<dbReference type="InterPro" id="IPR052164">
    <property type="entry name" value="Anthracycline_SecMetBiosynth"/>
</dbReference>
<comment type="caution">
    <text evidence="2">The sequence shown here is derived from an EMBL/GenBank/DDBJ whole genome shotgun (WGS) entry which is preliminary data.</text>
</comment>
<dbReference type="InterPro" id="IPR029068">
    <property type="entry name" value="Glyas_Bleomycin-R_OHBP_Dase"/>
</dbReference>